<evidence type="ECO:0000256" key="2">
    <source>
        <dbReference type="ARBA" id="ARBA00009154"/>
    </source>
</evidence>
<sequence>MNTAIAYTMDSLFYVLLKAKGVPVKDHAVKAELQRVGQYMKRIKEAEEGPEQPTLRVDSSAAKRLVRGGLAGNDRLAEQPAPFGGLKKRSAEGDETEKGKQGTERKKRREEMKSPIHEKPTKASSGSGQKKAEKKERRKHKKKASDFM</sequence>
<protein>
    <recommendedName>
        <fullName evidence="6">Nuclear nucleic acid-binding protein C1D</fullName>
    </recommendedName>
</protein>
<keyword evidence="4 6" id="KW-0694">RNA-binding</keyword>
<keyword evidence="6" id="KW-0238">DNA-binding</keyword>
<feature type="compositionally biased region" description="Basic and acidic residues" evidence="7">
    <location>
        <begin position="89"/>
        <end position="121"/>
    </location>
</feature>
<evidence type="ECO:0000313" key="8">
    <source>
        <dbReference type="EMBL" id="CAD9460989.1"/>
    </source>
</evidence>
<dbReference type="EMBL" id="HBGS01047209">
    <property type="protein sequence ID" value="CAD9460989.1"/>
    <property type="molecule type" value="Transcribed_RNA"/>
</dbReference>
<keyword evidence="6" id="KW-0963">Cytoplasm</keyword>
<gene>
    <name evidence="8" type="ORF">DSPE1174_LOCUS24505</name>
</gene>
<dbReference type="GO" id="GO:0000178">
    <property type="term" value="C:exosome (RNase complex)"/>
    <property type="evidence" value="ECO:0007669"/>
    <property type="project" value="TreeGrafter"/>
</dbReference>
<accession>A0A7S2DQ08</accession>
<dbReference type="GO" id="GO:0010468">
    <property type="term" value="P:regulation of gene expression"/>
    <property type="evidence" value="ECO:0007669"/>
    <property type="project" value="TreeGrafter"/>
</dbReference>
<comment type="subcellular location">
    <subcellularLocation>
        <location evidence="6">Cytoplasm</location>
    </subcellularLocation>
    <subcellularLocation>
        <location evidence="6">Nucleus</location>
        <location evidence="6">Nucleolus</location>
    </subcellularLocation>
    <subcellularLocation>
        <location evidence="1 6">Nucleus</location>
    </subcellularLocation>
</comment>
<comment type="subunit">
    <text evidence="6">Monomer and homodimer.</text>
</comment>
<dbReference type="PANTHER" id="PTHR15341">
    <property type="entry name" value="SUN-COR STEROID HORMONE RECEPTOR CO-REPRESSOR"/>
    <property type="match status" value="1"/>
</dbReference>
<dbReference type="GO" id="GO:0005730">
    <property type="term" value="C:nucleolus"/>
    <property type="evidence" value="ECO:0007669"/>
    <property type="project" value="UniProtKB-SubCell"/>
</dbReference>
<comment type="function">
    <text evidence="6">Plays a role in the recruitment of the exosome to pre-rRNA to mediate the 3'-5' end processing of the 5.8S rRNA.</text>
</comment>
<keyword evidence="5 6" id="KW-0539">Nucleus</keyword>
<dbReference type="InterPro" id="IPR007146">
    <property type="entry name" value="Sas10/Utp3/C1D"/>
</dbReference>
<dbReference type="InterPro" id="IPR011082">
    <property type="entry name" value="Exosome-assoc_fac/DNA_repair"/>
</dbReference>
<dbReference type="AlphaFoldDB" id="A0A7S2DQ08"/>
<feature type="region of interest" description="Disordered" evidence="7">
    <location>
        <begin position="66"/>
        <end position="148"/>
    </location>
</feature>
<feature type="compositionally biased region" description="Basic residues" evidence="7">
    <location>
        <begin position="136"/>
        <end position="148"/>
    </location>
</feature>
<organism evidence="8">
    <name type="scientific">Octactis speculum</name>
    <dbReference type="NCBI Taxonomy" id="3111310"/>
    <lineage>
        <taxon>Eukaryota</taxon>
        <taxon>Sar</taxon>
        <taxon>Stramenopiles</taxon>
        <taxon>Ochrophyta</taxon>
        <taxon>Dictyochophyceae</taxon>
        <taxon>Dictyochales</taxon>
        <taxon>Dictyochaceae</taxon>
        <taxon>Octactis</taxon>
    </lineage>
</organism>
<dbReference type="PANTHER" id="PTHR15341:SF3">
    <property type="entry name" value="NUCLEAR NUCLEIC ACID-BINDING PROTEIN C1D"/>
    <property type="match status" value="1"/>
</dbReference>
<reference evidence="8" key="1">
    <citation type="submission" date="2021-01" db="EMBL/GenBank/DDBJ databases">
        <authorList>
            <person name="Corre E."/>
            <person name="Pelletier E."/>
            <person name="Niang G."/>
            <person name="Scheremetjew M."/>
            <person name="Finn R."/>
            <person name="Kale V."/>
            <person name="Holt S."/>
            <person name="Cochrane G."/>
            <person name="Meng A."/>
            <person name="Brown T."/>
            <person name="Cohen L."/>
        </authorList>
    </citation>
    <scope>NUCLEOTIDE SEQUENCE</scope>
    <source>
        <strain evidence="8">CCMP1381</strain>
    </source>
</reference>
<evidence type="ECO:0000256" key="4">
    <source>
        <dbReference type="ARBA" id="ARBA00022884"/>
    </source>
</evidence>
<evidence type="ECO:0000256" key="1">
    <source>
        <dbReference type="ARBA" id="ARBA00004123"/>
    </source>
</evidence>
<dbReference type="Pfam" id="PF04000">
    <property type="entry name" value="Sas10_Utp3"/>
    <property type="match status" value="1"/>
</dbReference>
<proteinExistence type="inferred from homology"/>
<dbReference type="GO" id="GO:0003677">
    <property type="term" value="F:DNA binding"/>
    <property type="evidence" value="ECO:0007669"/>
    <property type="project" value="UniProtKB-KW"/>
</dbReference>
<evidence type="ECO:0000256" key="7">
    <source>
        <dbReference type="SAM" id="MobiDB-lite"/>
    </source>
</evidence>
<evidence type="ECO:0000256" key="5">
    <source>
        <dbReference type="ARBA" id="ARBA00023242"/>
    </source>
</evidence>
<dbReference type="GO" id="GO:0005737">
    <property type="term" value="C:cytoplasm"/>
    <property type="evidence" value="ECO:0007669"/>
    <property type="project" value="UniProtKB-SubCell"/>
</dbReference>
<name>A0A7S2DQ08_9STRA</name>
<keyword evidence="3 6" id="KW-0698">rRNA processing</keyword>
<dbReference type="GO" id="GO:0003723">
    <property type="term" value="F:RNA binding"/>
    <property type="evidence" value="ECO:0007669"/>
    <property type="project" value="UniProtKB-UniRule"/>
</dbReference>
<comment type="similarity">
    <text evidence="2 6">Belongs to the C1D family.</text>
</comment>
<evidence type="ECO:0000256" key="3">
    <source>
        <dbReference type="ARBA" id="ARBA00022552"/>
    </source>
</evidence>
<evidence type="ECO:0000256" key="6">
    <source>
        <dbReference type="RuleBase" id="RU368003"/>
    </source>
</evidence>
<dbReference type="GO" id="GO:0000460">
    <property type="term" value="P:maturation of 5.8S rRNA"/>
    <property type="evidence" value="ECO:0007669"/>
    <property type="project" value="TreeGrafter"/>
</dbReference>